<dbReference type="SUPFAM" id="SSF55785">
    <property type="entry name" value="PYP-like sensor domain (PAS domain)"/>
    <property type="match status" value="1"/>
</dbReference>
<dbReference type="RefSeq" id="WP_345192257.1">
    <property type="nucleotide sequence ID" value="NZ_BAABJJ010000034.1"/>
</dbReference>
<dbReference type="EMBL" id="BAABJJ010000034">
    <property type="protein sequence ID" value="GAA4949194.1"/>
    <property type="molecule type" value="Genomic_DNA"/>
</dbReference>
<keyword evidence="2" id="KW-0238">DNA-binding</keyword>
<dbReference type="InterPro" id="IPR000792">
    <property type="entry name" value="Tscrpt_reg_LuxR_C"/>
</dbReference>
<dbReference type="Gene3D" id="3.30.450.20">
    <property type="entry name" value="PAS domain"/>
    <property type="match status" value="1"/>
</dbReference>
<evidence type="ECO:0000313" key="5">
    <source>
        <dbReference type="EMBL" id="GAA4949194.1"/>
    </source>
</evidence>
<evidence type="ECO:0000313" key="6">
    <source>
        <dbReference type="Proteomes" id="UP001501302"/>
    </source>
</evidence>
<dbReference type="CDD" id="cd06170">
    <property type="entry name" value="LuxR_C_like"/>
    <property type="match status" value="1"/>
</dbReference>
<keyword evidence="6" id="KW-1185">Reference proteome</keyword>
<name>A0ABP9GQ20_9FLAO</name>
<gene>
    <name evidence="5" type="ORF">GCM10023314_23130</name>
</gene>
<organism evidence="5 6">
    <name type="scientific">Algibacter agarivorans</name>
    <dbReference type="NCBI Taxonomy" id="1109741"/>
    <lineage>
        <taxon>Bacteria</taxon>
        <taxon>Pseudomonadati</taxon>
        <taxon>Bacteroidota</taxon>
        <taxon>Flavobacteriia</taxon>
        <taxon>Flavobacteriales</taxon>
        <taxon>Flavobacteriaceae</taxon>
        <taxon>Algibacter</taxon>
    </lineage>
</organism>
<accession>A0ABP9GQ20</accession>
<evidence type="ECO:0000256" key="1">
    <source>
        <dbReference type="ARBA" id="ARBA00023015"/>
    </source>
</evidence>
<evidence type="ECO:0000259" key="4">
    <source>
        <dbReference type="PROSITE" id="PS50043"/>
    </source>
</evidence>
<keyword evidence="3" id="KW-0804">Transcription</keyword>
<dbReference type="SUPFAM" id="SSF46894">
    <property type="entry name" value="C-terminal effector domain of the bipartite response regulators"/>
    <property type="match status" value="1"/>
</dbReference>
<keyword evidence="1" id="KW-0805">Transcription regulation</keyword>
<dbReference type="Gene3D" id="1.10.10.10">
    <property type="entry name" value="Winged helix-like DNA-binding domain superfamily/Winged helix DNA-binding domain"/>
    <property type="match status" value="1"/>
</dbReference>
<dbReference type="PRINTS" id="PR00038">
    <property type="entry name" value="HTHLUXR"/>
</dbReference>
<dbReference type="PROSITE" id="PS50043">
    <property type="entry name" value="HTH_LUXR_2"/>
    <property type="match status" value="1"/>
</dbReference>
<dbReference type="PROSITE" id="PS00622">
    <property type="entry name" value="HTH_LUXR_1"/>
    <property type="match status" value="1"/>
</dbReference>
<dbReference type="PANTHER" id="PTHR44688">
    <property type="entry name" value="DNA-BINDING TRANSCRIPTIONAL ACTIVATOR DEVR_DOSR"/>
    <property type="match status" value="1"/>
</dbReference>
<sequence length="257" mass="29920">MKSTDIKKVYNTWEAKNKIFEPDFKEPLLDFVDQIASLLSPGDFYYYIVNFATYKMEFVSDGVKKVLGIKPDEFSIDRLFSLMHPEDLKNLHIKERAAINFKLEKIPIEDITKYKTVYLMRMQLDDNTEKVLLHQSKALSVSKDGKVQQVMGVHTDVSHFNVINDHKVSFIGFKRPNYYYDEKNDTFNLIANVDTVFSKREKEVLNAIAKGKKNSEIAHYLHISIHTINTHKRNILRKTNCKNTPELIAKCLREGII</sequence>
<comment type="caution">
    <text evidence="5">The sequence shown here is derived from an EMBL/GenBank/DDBJ whole genome shotgun (WGS) entry which is preliminary data.</text>
</comment>
<dbReference type="InterPro" id="IPR016032">
    <property type="entry name" value="Sig_transdc_resp-reg_C-effctor"/>
</dbReference>
<dbReference type="Pfam" id="PF00196">
    <property type="entry name" value="GerE"/>
    <property type="match status" value="1"/>
</dbReference>
<feature type="domain" description="HTH luxR-type" evidence="4">
    <location>
        <begin position="190"/>
        <end position="255"/>
    </location>
</feature>
<evidence type="ECO:0000256" key="3">
    <source>
        <dbReference type="ARBA" id="ARBA00023163"/>
    </source>
</evidence>
<dbReference type="InterPro" id="IPR035965">
    <property type="entry name" value="PAS-like_dom_sf"/>
</dbReference>
<dbReference type="Proteomes" id="UP001501302">
    <property type="component" value="Unassembled WGS sequence"/>
</dbReference>
<protein>
    <recommendedName>
        <fullName evidence="4">HTH luxR-type domain-containing protein</fullName>
    </recommendedName>
</protein>
<dbReference type="InterPro" id="IPR036388">
    <property type="entry name" value="WH-like_DNA-bd_sf"/>
</dbReference>
<dbReference type="SMART" id="SM00421">
    <property type="entry name" value="HTH_LUXR"/>
    <property type="match status" value="1"/>
</dbReference>
<proteinExistence type="predicted"/>
<dbReference type="PANTHER" id="PTHR44688:SF16">
    <property type="entry name" value="DNA-BINDING TRANSCRIPTIONAL ACTIVATOR DEVR_DOSR"/>
    <property type="match status" value="1"/>
</dbReference>
<evidence type="ECO:0000256" key="2">
    <source>
        <dbReference type="ARBA" id="ARBA00023125"/>
    </source>
</evidence>
<reference evidence="6" key="1">
    <citation type="journal article" date="2019" name="Int. J. Syst. Evol. Microbiol.">
        <title>The Global Catalogue of Microorganisms (GCM) 10K type strain sequencing project: providing services to taxonomists for standard genome sequencing and annotation.</title>
        <authorList>
            <consortium name="The Broad Institute Genomics Platform"/>
            <consortium name="The Broad Institute Genome Sequencing Center for Infectious Disease"/>
            <person name="Wu L."/>
            <person name="Ma J."/>
        </authorList>
    </citation>
    <scope>NUCLEOTIDE SEQUENCE [LARGE SCALE GENOMIC DNA]</scope>
    <source>
        <strain evidence="6">JCM 18285</strain>
    </source>
</reference>